<proteinExistence type="inferred from homology"/>
<dbReference type="InterPro" id="IPR036737">
    <property type="entry name" value="OmpA-like_sf"/>
</dbReference>
<evidence type="ECO:0000256" key="8">
    <source>
        <dbReference type="SAM" id="Phobius"/>
    </source>
</evidence>
<evidence type="ECO:0000259" key="9">
    <source>
        <dbReference type="PROSITE" id="PS51123"/>
    </source>
</evidence>
<dbReference type="GO" id="GO:0005886">
    <property type="term" value="C:plasma membrane"/>
    <property type="evidence" value="ECO:0007669"/>
    <property type="project" value="UniProtKB-SubCell"/>
</dbReference>
<dbReference type="SUPFAM" id="SSF103088">
    <property type="entry name" value="OmpA-like"/>
    <property type="match status" value="1"/>
</dbReference>
<evidence type="ECO:0000256" key="3">
    <source>
        <dbReference type="ARBA" id="ARBA00022475"/>
    </source>
</evidence>
<keyword evidence="3" id="KW-1003">Cell membrane</keyword>
<sequence>MKKEKEEIEEPSAPFWMVTFSDMVTLLLVFFILILSYSTIELEKFKGAMSSMKGALGVLPEMGSMEKTKKIELNKEMEERREEIYKRMETLGQMMKDMKLEGMVELDYSASGIHIRLGDNVLFDPGKARLKPKALKILAGIAQMVKGMGMEIYVEGHTDNVPIHTSQFPSNWELSTARALSVVRYLHDIEGIPAEHLAAVGHGEHRPLVPNDSPQGRAKNRRVEIFIKWLE</sequence>
<dbReference type="Proteomes" id="UP000885779">
    <property type="component" value="Unassembled WGS sequence"/>
</dbReference>
<dbReference type="EMBL" id="DRQG01000052">
    <property type="protein sequence ID" value="HGY55131.1"/>
    <property type="molecule type" value="Genomic_DNA"/>
</dbReference>
<accession>A0A7V4TZA0</accession>
<keyword evidence="4 8" id="KW-0812">Transmembrane</keyword>
<evidence type="ECO:0000313" key="10">
    <source>
        <dbReference type="EMBL" id="HGY55131.1"/>
    </source>
</evidence>
<dbReference type="Gene3D" id="3.30.1330.60">
    <property type="entry name" value="OmpA-like domain"/>
    <property type="match status" value="1"/>
</dbReference>
<evidence type="ECO:0000256" key="6">
    <source>
        <dbReference type="ARBA" id="ARBA00023136"/>
    </source>
</evidence>
<dbReference type="InterPro" id="IPR006665">
    <property type="entry name" value="OmpA-like"/>
</dbReference>
<dbReference type="PROSITE" id="PS51123">
    <property type="entry name" value="OMPA_2"/>
    <property type="match status" value="1"/>
</dbReference>
<comment type="similarity">
    <text evidence="2">Belongs to the MotB family.</text>
</comment>
<dbReference type="AlphaFoldDB" id="A0A7V4TZA0"/>
<comment type="caution">
    <text evidence="10">The sequence shown here is derived from an EMBL/GenBank/DDBJ whole genome shotgun (WGS) entry which is preliminary data.</text>
</comment>
<protein>
    <recommendedName>
        <fullName evidence="9">OmpA-like domain-containing protein</fullName>
    </recommendedName>
</protein>
<keyword evidence="5 8" id="KW-1133">Transmembrane helix</keyword>
<dbReference type="PANTHER" id="PTHR30329:SF21">
    <property type="entry name" value="LIPOPROTEIN YIAD-RELATED"/>
    <property type="match status" value="1"/>
</dbReference>
<dbReference type="Pfam" id="PF13677">
    <property type="entry name" value="MotB_plug"/>
    <property type="match status" value="1"/>
</dbReference>
<feature type="domain" description="OmpA-like" evidence="9">
    <location>
        <begin position="110"/>
        <end position="231"/>
    </location>
</feature>
<evidence type="ECO:0000256" key="2">
    <source>
        <dbReference type="ARBA" id="ARBA00008914"/>
    </source>
</evidence>
<feature type="transmembrane region" description="Helical" evidence="8">
    <location>
        <begin position="15"/>
        <end position="37"/>
    </location>
</feature>
<organism evidence="10">
    <name type="scientific">Caldithrix abyssi</name>
    <dbReference type="NCBI Taxonomy" id="187145"/>
    <lineage>
        <taxon>Bacteria</taxon>
        <taxon>Pseudomonadati</taxon>
        <taxon>Calditrichota</taxon>
        <taxon>Calditrichia</taxon>
        <taxon>Calditrichales</taxon>
        <taxon>Calditrichaceae</taxon>
        <taxon>Caldithrix</taxon>
    </lineage>
</organism>
<evidence type="ECO:0000256" key="1">
    <source>
        <dbReference type="ARBA" id="ARBA00004162"/>
    </source>
</evidence>
<evidence type="ECO:0000256" key="7">
    <source>
        <dbReference type="PROSITE-ProRule" id="PRU00473"/>
    </source>
</evidence>
<evidence type="ECO:0000256" key="5">
    <source>
        <dbReference type="ARBA" id="ARBA00022989"/>
    </source>
</evidence>
<gene>
    <name evidence="10" type="ORF">ENK44_05495</name>
</gene>
<evidence type="ECO:0000256" key="4">
    <source>
        <dbReference type="ARBA" id="ARBA00022692"/>
    </source>
</evidence>
<name>A0A7V4TZA0_CALAY</name>
<dbReference type="CDD" id="cd07185">
    <property type="entry name" value="OmpA_C-like"/>
    <property type="match status" value="1"/>
</dbReference>
<dbReference type="InterPro" id="IPR050330">
    <property type="entry name" value="Bact_OuterMem_StrucFunc"/>
</dbReference>
<dbReference type="InterPro" id="IPR025713">
    <property type="entry name" value="MotB-like_N_dom"/>
</dbReference>
<comment type="subcellular location">
    <subcellularLocation>
        <location evidence="1">Cell membrane</location>
        <topology evidence="1">Single-pass membrane protein</topology>
    </subcellularLocation>
</comment>
<dbReference type="PANTHER" id="PTHR30329">
    <property type="entry name" value="STATOR ELEMENT OF FLAGELLAR MOTOR COMPLEX"/>
    <property type="match status" value="1"/>
</dbReference>
<dbReference type="Pfam" id="PF00691">
    <property type="entry name" value="OmpA"/>
    <property type="match status" value="1"/>
</dbReference>
<keyword evidence="6 7" id="KW-0472">Membrane</keyword>
<reference evidence="10" key="1">
    <citation type="journal article" date="2020" name="mSystems">
        <title>Genome- and Community-Level Interaction Insights into Carbon Utilization and Element Cycling Functions of Hydrothermarchaeota in Hydrothermal Sediment.</title>
        <authorList>
            <person name="Zhou Z."/>
            <person name="Liu Y."/>
            <person name="Xu W."/>
            <person name="Pan J."/>
            <person name="Luo Z.H."/>
            <person name="Li M."/>
        </authorList>
    </citation>
    <scope>NUCLEOTIDE SEQUENCE [LARGE SCALE GENOMIC DNA]</scope>
    <source>
        <strain evidence="10">HyVt-577</strain>
    </source>
</reference>